<keyword evidence="3" id="KW-0732">Signal</keyword>
<dbReference type="SUPFAM" id="SSF48726">
    <property type="entry name" value="Immunoglobulin"/>
    <property type="match status" value="3"/>
</dbReference>
<dbReference type="InterPro" id="IPR003599">
    <property type="entry name" value="Ig_sub"/>
</dbReference>
<dbReference type="CDD" id="cd00096">
    <property type="entry name" value="Ig"/>
    <property type="match status" value="1"/>
</dbReference>
<comment type="caution">
    <text evidence="5">The sequence shown here is derived from an EMBL/GenBank/DDBJ whole genome shotgun (WGS) entry which is preliminary data.</text>
</comment>
<feature type="non-terminal residue" evidence="5">
    <location>
        <position position="1"/>
    </location>
</feature>
<name>A0AA36GAG6_9BILA</name>
<dbReference type="InterPro" id="IPR007110">
    <property type="entry name" value="Ig-like_dom"/>
</dbReference>
<evidence type="ECO:0000313" key="5">
    <source>
        <dbReference type="EMBL" id="CAJ0583924.1"/>
    </source>
</evidence>
<feature type="chain" id="PRO_5041336507" description="Ig-like domain-containing protein" evidence="3">
    <location>
        <begin position="31"/>
        <end position="557"/>
    </location>
</feature>
<keyword evidence="2" id="KW-0472">Membrane</keyword>
<feature type="transmembrane region" description="Helical" evidence="2">
    <location>
        <begin position="383"/>
        <end position="406"/>
    </location>
</feature>
<dbReference type="PROSITE" id="PS50835">
    <property type="entry name" value="IG_LIKE"/>
    <property type="match status" value="3"/>
</dbReference>
<dbReference type="InterPro" id="IPR013098">
    <property type="entry name" value="Ig_I-set"/>
</dbReference>
<feature type="compositionally biased region" description="Pro residues" evidence="1">
    <location>
        <begin position="421"/>
        <end position="436"/>
    </location>
</feature>
<evidence type="ECO:0000313" key="6">
    <source>
        <dbReference type="Proteomes" id="UP001177023"/>
    </source>
</evidence>
<dbReference type="Pfam" id="PF07679">
    <property type="entry name" value="I-set"/>
    <property type="match status" value="1"/>
</dbReference>
<dbReference type="SMART" id="SM00409">
    <property type="entry name" value="IG"/>
    <property type="match status" value="3"/>
</dbReference>
<dbReference type="SMART" id="SM00408">
    <property type="entry name" value="IGc2"/>
    <property type="match status" value="3"/>
</dbReference>
<dbReference type="Gene3D" id="2.60.40.10">
    <property type="entry name" value="Immunoglobulins"/>
    <property type="match status" value="3"/>
</dbReference>
<evidence type="ECO:0000256" key="3">
    <source>
        <dbReference type="SAM" id="SignalP"/>
    </source>
</evidence>
<dbReference type="InterPro" id="IPR052615">
    <property type="entry name" value="FGFRL"/>
</dbReference>
<evidence type="ECO:0000256" key="2">
    <source>
        <dbReference type="SAM" id="Phobius"/>
    </source>
</evidence>
<keyword evidence="2" id="KW-1133">Transmembrane helix</keyword>
<protein>
    <recommendedName>
        <fullName evidence="4">Ig-like domain-containing protein</fullName>
    </recommendedName>
</protein>
<feature type="domain" description="Ig-like" evidence="4">
    <location>
        <begin position="248"/>
        <end position="362"/>
    </location>
</feature>
<feature type="domain" description="Ig-like" evidence="4">
    <location>
        <begin position="33"/>
        <end position="125"/>
    </location>
</feature>
<dbReference type="PANTHER" id="PTHR19890:SF10">
    <property type="entry name" value="FIBROBLAST GROWTH FACTOR RECEPTOR-LIKE 1"/>
    <property type="match status" value="1"/>
</dbReference>
<dbReference type="Pfam" id="PF13927">
    <property type="entry name" value="Ig_3"/>
    <property type="match status" value="2"/>
</dbReference>
<sequence>MIRLGIRMAGLAFFLIAGLAALAPADSARGAPPQVLEHMQSKFRVPVGAPHFKLTCPVISPDKSSLMVEWTKNGETIDPDGTARIKLSKNQREIRIKNIMLEDSGMYECQAANGFGHRTIQMTLYVYNPDSDASYIKDSIIETKQAKQPEWQPGAAVEHSAANPIHLKTGDRLELRCPARGSPLPEIRWYKDNILMDAAADPYSATFVVESVTYNHTANYRCVVENNLGSIDAVFRVYIPRDEQENDPTIESFNSSVKLGHTAQFQCKVKAPSPPIIKWFKQVNDPVMVRRADPNATVINNLFGMMLLLLDQPDNVVTVEAPIRRGEGEHTYTNRLIIPTVDEGDAGIYVCVVTSSTQHPFRMVHKTAQLEVVEDPLTMSTDIIYYIVVPVAVIFLVLVLLAVLYLKCAQEECVSKDPLSKRPPPPQIPPPMAPPQDPMYYDQKATLTTHNLESFFPSQTLQTPLSATLSKKTYLHRGMREDFSNTMSRAALPPGSPYWGHQGRTMENTIYGQHYRTLEPDFYRRQENPYDSGSTIEQSQPFLGYRDNFVDKSRHPY</sequence>
<evidence type="ECO:0000256" key="1">
    <source>
        <dbReference type="SAM" id="MobiDB-lite"/>
    </source>
</evidence>
<dbReference type="EMBL" id="CATQJA010002665">
    <property type="protein sequence ID" value="CAJ0583924.1"/>
    <property type="molecule type" value="Genomic_DNA"/>
</dbReference>
<accession>A0AA36GAG6</accession>
<dbReference type="AlphaFoldDB" id="A0AA36GAG6"/>
<feature type="region of interest" description="Disordered" evidence="1">
    <location>
        <begin position="416"/>
        <end position="436"/>
    </location>
</feature>
<feature type="signal peptide" evidence="3">
    <location>
        <begin position="1"/>
        <end position="30"/>
    </location>
</feature>
<gene>
    <name evidence="5" type="ORF">MSPICULIGERA_LOCUS21992</name>
</gene>
<evidence type="ECO:0000259" key="4">
    <source>
        <dbReference type="PROSITE" id="PS50835"/>
    </source>
</evidence>
<dbReference type="PANTHER" id="PTHR19890">
    <property type="entry name" value="FIBROBLAST GROWTH FACTOR RECEPTOR"/>
    <property type="match status" value="1"/>
</dbReference>
<dbReference type="InterPro" id="IPR003598">
    <property type="entry name" value="Ig_sub2"/>
</dbReference>
<dbReference type="Proteomes" id="UP001177023">
    <property type="component" value="Unassembled WGS sequence"/>
</dbReference>
<feature type="domain" description="Ig-like" evidence="4">
    <location>
        <begin position="153"/>
        <end position="238"/>
    </location>
</feature>
<dbReference type="InterPro" id="IPR013783">
    <property type="entry name" value="Ig-like_fold"/>
</dbReference>
<reference evidence="5" key="1">
    <citation type="submission" date="2023-06" db="EMBL/GenBank/DDBJ databases">
        <authorList>
            <person name="Delattre M."/>
        </authorList>
    </citation>
    <scope>NUCLEOTIDE SEQUENCE</scope>
    <source>
        <strain evidence="5">AF72</strain>
    </source>
</reference>
<keyword evidence="6" id="KW-1185">Reference proteome</keyword>
<organism evidence="5 6">
    <name type="scientific">Mesorhabditis spiculigera</name>
    <dbReference type="NCBI Taxonomy" id="96644"/>
    <lineage>
        <taxon>Eukaryota</taxon>
        <taxon>Metazoa</taxon>
        <taxon>Ecdysozoa</taxon>
        <taxon>Nematoda</taxon>
        <taxon>Chromadorea</taxon>
        <taxon>Rhabditida</taxon>
        <taxon>Rhabditina</taxon>
        <taxon>Rhabditomorpha</taxon>
        <taxon>Rhabditoidea</taxon>
        <taxon>Rhabditidae</taxon>
        <taxon>Mesorhabditinae</taxon>
        <taxon>Mesorhabditis</taxon>
    </lineage>
</organism>
<proteinExistence type="predicted"/>
<dbReference type="InterPro" id="IPR036179">
    <property type="entry name" value="Ig-like_dom_sf"/>
</dbReference>
<keyword evidence="2" id="KW-0812">Transmembrane</keyword>